<dbReference type="GO" id="GO:0008379">
    <property type="term" value="F:thioredoxin peroxidase activity"/>
    <property type="evidence" value="ECO:0007669"/>
    <property type="project" value="InterPro"/>
</dbReference>
<protein>
    <recommendedName>
        <fullName evidence="6">Redoxin domain-containing protein</fullName>
    </recommendedName>
</protein>
<dbReference type="Gene3D" id="3.40.30.10">
    <property type="entry name" value="Glutaredoxin"/>
    <property type="match status" value="1"/>
</dbReference>
<dbReference type="PANTHER" id="PTHR10430">
    <property type="entry name" value="PEROXIREDOXIN"/>
    <property type="match status" value="1"/>
</dbReference>
<evidence type="ECO:0000313" key="8">
    <source>
        <dbReference type="Proteomes" id="UP001197093"/>
    </source>
</evidence>
<keyword evidence="5" id="KW-0676">Redox-active center</keyword>
<name>A0AAD4HWX4_9PEZI</name>
<accession>A0AAD4HWX4</accession>
<evidence type="ECO:0000256" key="1">
    <source>
        <dbReference type="ARBA" id="ARBA00010505"/>
    </source>
</evidence>
<dbReference type="GO" id="GO:0005829">
    <property type="term" value="C:cytosol"/>
    <property type="evidence" value="ECO:0007669"/>
    <property type="project" value="TreeGrafter"/>
</dbReference>
<dbReference type="SUPFAM" id="SSF52833">
    <property type="entry name" value="Thioredoxin-like"/>
    <property type="match status" value="1"/>
</dbReference>
<sequence length="96" mass="10365">MLLIGVPAAFSPACSSQVPGYIHHRGRPICFFADPTGRFTKMLDMEFDGSALFGGKRSKRYAIIVEQGKVKSIAVEPDNTGVNATLAEKVLGPVRK</sequence>
<evidence type="ECO:0000313" key="7">
    <source>
        <dbReference type="EMBL" id="KAG7285870.1"/>
    </source>
</evidence>
<keyword evidence="8" id="KW-1185">Reference proteome</keyword>
<reference evidence="7" key="1">
    <citation type="submission" date="2023-02" db="EMBL/GenBank/DDBJ databases">
        <authorList>
            <person name="Palmer J.M."/>
        </authorList>
    </citation>
    <scope>NUCLEOTIDE SEQUENCE</scope>
    <source>
        <strain evidence="7">FW57</strain>
    </source>
</reference>
<comment type="caution">
    <text evidence="7">The sequence shown here is derived from an EMBL/GenBank/DDBJ whole genome shotgun (WGS) entry which is preliminary data.</text>
</comment>
<dbReference type="Pfam" id="PF08534">
    <property type="entry name" value="Redoxin"/>
    <property type="match status" value="1"/>
</dbReference>
<dbReference type="InterPro" id="IPR037944">
    <property type="entry name" value="PRX5-like"/>
</dbReference>
<evidence type="ECO:0000256" key="3">
    <source>
        <dbReference type="ARBA" id="ARBA00022862"/>
    </source>
</evidence>
<dbReference type="GO" id="GO:0045454">
    <property type="term" value="P:cell redox homeostasis"/>
    <property type="evidence" value="ECO:0007669"/>
    <property type="project" value="TreeGrafter"/>
</dbReference>
<organism evidence="7 8">
    <name type="scientific">Staphylotrichum longicolle</name>
    <dbReference type="NCBI Taxonomy" id="669026"/>
    <lineage>
        <taxon>Eukaryota</taxon>
        <taxon>Fungi</taxon>
        <taxon>Dikarya</taxon>
        <taxon>Ascomycota</taxon>
        <taxon>Pezizomycotina</taxon>
        <taxon>Sordariomycetes</taxon>
        <taxon>Sordariomycetidae</taxon>
        <taxon>Sordariales</taxon>
        <taxon>Chaetomiaceae</taxon>
        <taxon>Staphylotrichum</taxon>
    </lineage>
</organism>
<dbReference type="GO" id="GO:0042744">
    <property type="term" value="P:hydrogen peroxide catabolic process"/>
    <property type="evidence" value="ECO:0007669"/>
    <property type="project" value="TreeGrafter"/>
</dbReference>
<dbReference type="InterPro" id="IPR036249">
    <property type="entry name" value="Thioredoxin-like_sf"/>
</dbReference>
<evidence type="ECO:0000256" key="5">
    <source>
        <dbReference type="ARBA" id="ARBA00023284"/>
    </source>
</evidence>
<dbReference type="InterPro" id="IPR013740">
    <property type="entry name" value="Redoxin"/>
</dbReference>
<evidence type="ECO:0000256" key="4">
    <source>
        <dbReference type="ARBA" id="ARBA00023002"/>
    </source>
</evidence>
<gene>
    <name evidence="7" type="ORF">NEMBOFW57_008164</name>
</gene>
<dbReference type="GO" id="GO:0034599">
    <property type="term" value="P:cellular response to oxidative stress"/>
    <property type="evidence" value="ECO:0007669"/>
    <property type="project" value="InterPro"/>
</dbReference>
<comment type="similarity">
    <text evidence="1">Belongs to the peroxiredoxin family. Prx5 subfamily.</text>
</comment>
<dbReference type="PANTHER" id="PTHR10430:SF39">
    <property type="entry name" value="PEROXISOMAL MEMBRANE ASSOCIATED PROTEIN 20"/>
    <property type="match status" value="1"/>
</dbReference>
<dbReference type="AlphaFoldDB" id="A0AAD4HWX4"/>
<evidence type="ECO:0000259" key="6">
    <source>
        <dbReference type="Pfam" id="PF08534"/>
    </source>
</evidence>
<dbReference type="GO" id="GO:0005739">
    <property type="term" value="C:mitochondrion"/>
    <property type="evidence" value="ECO:0007669"/>
    <property type="project" value="TreeGrafter"/>
</dbReference>
<keyword evidence="3" id="KW-0049">Antioxidant</keyword>
<evidence type="ECO:0000256" key="2">
    <source>
        <dbReference type="ARBA" id="ARBA00022559"/>
    </source>
</evidence>
<feature type="domain" description="Redoxin" evidence="6">
    <location>
        <begin position="26"/>
        <end position="87"/>
    </location>
</feature>
<dbReference type="EMBL" id="JAHCVI010000004">
    <property type="protein sequence ID" value="KAG7285870.1"/>
    <property type="molecule type" value="Genomic_DNA"/>
</dbReference>
<dbReference type="Proteomes" id="UP001197093">
    <property type="component" value="Unassembled WGS sequence"/>
</dbReference>
<proteinExistence type="inferred from homology"/>
<keyword evidence="2" id="KW-0575">Peroxidase</keyword>
<dbReference type="GO" id="GO:0005777">
    <property type="term" value="C:peroxisome"/>
    <property type="evidence" value="ECO:0007669"/>
    <property type="project" value="TreeGrafter"/>
</dbReference>
<keyword evidence="4" id="KW-0560">Oxidoreductase</keyword>